<dbReference type="Gene3D" id="3.40.50.720">
    <property type="entry name" value="NAD(P)-binding Rossmann-like Domain"/>
    <property type="match status" value="1"/>
</dbReference>
<dbReference type="RefSeq" id="WP_151681191.1">
    <property type="nucleotide sequence ID" value="NZ_BKZP01000019.1"/>
</dbReference>
<dbReference type="EMBL" id="BKZQ01000001">
    <property type="protein sequence ID" value="GER68706.1"/>
    <property type="molecule type" value="Genomic_DNA"/>
</dbReference>
<proteinExistence type="predicted"/>
<protein>
    <submittedName>
        <fullName evidence="2">UDP-glucose 4-epimerase</fullName>
    </submittedName>
</protein>
<reference evidence="2 3" key="1">
    <citation type="submission" date="2019-09" db="EMBL/GenBank/DDBJ databases">
        <title>Draft genome sequence of Bacillus sp. JC-7.</title>
        <authorList>
            <person name="Tanaka N."/>
            <person name="Shiwa Y."/>
            <person name="Fujita N."/>
            <person name="Tanasupawat S."/>
        </authorList>
    </citation>
    <scope>NUCLEOTIDE SEQUENCE [LARGE SCALE GENOMIC DNA]</scope>
    <source>
        <strain evidence="2 3">JC-7</strain>
    </source>
</reference>
<accession>A0A5J4J148</accession>
<organism evidence="2 3">
    <name type="scientific">Weizmannia acidilactici</name>
    <dbReference type="NCBI Taxonomy" id="2607726"/>
    <lineage>
        <taxon>Bacteria</taxon>
        <taxon>Bacillati</taxon>
        <taxon>Bacillota</taxon>
        <taxon>Bacilli</taxon>
        <taxon>Bacillales</taxon>
        <taxon>Bacillaceae</taxon>
        <taxon>Heyndrickxia</taxon>
    </lineage>
</organism>
<name>A0A5J4J148_9BACI</name>
<keyword evidence="3" id="KW-1185">Reference proteome</keyword>
<evidence type="ECO:0000313" key="3">
    <source>
        <dbReference type="Proteomes" id="UP000391919"/>
    </source>
</evidence>
<dbReference type="Gene3D" id="3.90.25.10">
    <property type="entry name" value="UDP-galactose 4-epimerase, domain 1"/>
    <property type="match status" value="1"/>
</dbReference>
<dbReference type="InterPro" id="IPR036291">
    <property type="entry name" value="NAD(P)-bd_dom_sf"/>
</dbReference>
<dbReference type="SUPFAM" id="SSF51735">
    <property type="entry name" value="NAD(P)-binding Rossmann-fold domains"/>
    <property type="match status" value="1"/>
</dbReference>
<dbReference type="Proteomes" id="UP000391919">
    <property type="component" value="Unassembled WGS sequence"/>
</dbReference>
<feature type="domain" description="NAD-dependent epimerase/dehydratase" evidence="1">
    <location>
        <begin position="4"/>
        <end position="226"/>
    </location>
</feature>
<dbReference type="AlphaFoldDB" id="A0A5J4J148"/>
<dbReference type="InterPro" id="IPR001509">
    <property type="entry name" value="Epimerase_deHydtase"/>
</dbReference>
<evidence type="ECO:0000313" key="2">
    <source>
        <dbReference type="EMBL" id="GER68706.1"/>
    </source>
</evidence>
<comment type="caution">
    <text evidence="2">The sequence shown here is derived from an EMBL/GenBank/DDBJ whole genome shotgun (WGS) entry which is preliminary data.</text>
</comment>
<dbReference type="PANTHER" id="PTHR43245:SF13">
    <property type="entry name" value="UDP-D-APIOSE_UDP-D-XYLOSE SYNTHASE 2"/>
    <property type="match status" value="1"/>
</dbReference>
<dbReference type="InterPro" id="IPR050177">
    <property type="entry name" value="Lipid_A_modif_metabolic_enz"/>
</dbReference>
<gene>
    <name evidence="2" type="ORF">BpJC7_00090</name>
</gene>
<dbReference type="PANTHER" id="PTHR43245">
    <property type="entry name" value="BIFUNCTIONAL POLYMYXIN RESISTANCE PROTEIN ARNA"/>
    <property type="match status" value="1"/>
</dbReference>
<dbReference type="Pfam" id="PF01370">
    <property type="entry name" value="Epimerase"/>
    <property type="match status" value="1"/>
</dbReference>
<evidence type="ECO:0000259" key="1">
    <source>
        <dbReference type="Pfam" id="PF01370"/>
    </source>
</evidence>
<sequence>MGKVLVTGGAGFIGSHIAEVLLEHGYEVAVIDNFSTGSRHHIAHLPIEVYPCDITDPRVIDLIVSIHPDYIVHQAAQVSVPGSIRDILFDEEVNVKGSLHVIKAAVRVSARKVLFASSAAVYGNPAELPITPFHPARPESPYGLSKWTVEQYFKMAGKFYGLPYGILRYSNVYGPRQDANGEGGVVAIFADRITRKIPPVIYGDGEQTRDFIYVRDVAEANARALAVRGNFCVNISSGKSVSIQELLGMMQKAAGTGLEVSFAEAREGDIRHSLLSNDGAKNLLGWEPAVGLPEGIRKTMDDARGNLLLQPS</sequence>